<comment type="caution">
    <text evidence="1">The sequence shown here is derived from an EMBL/GenBank/DDBJ whole genome shotgun (WGS) entry which is preliminary data.</text>
</comment>
<reference evidence="1" key="1">
    <citation type="submission" date="2020-05" db="EMBL/GenBank/DDBJ databases">
        <title>WGS assembly of Panicum virgatum.</title>
        <authorList>
            <person name="Lovell J.T."/>
            <person name="Jenkins J."/>
            <person name="Shu S."/>
            <person name="Juenger T.E."/>
            <person name="Schmutz J."/>
        </authorList>
    </citation>
    <scope>NUCLEOTIDE SEQUENCE</scope>
    <source>
        <strain evidence="1">AP13</strain>
    </source>
</reference>
<name>A0A8T0SUS5_PANVG</name>
<organism evidence="1 2">
    <name type="scientific">Panicum virgatum</name>
    <name type="common">Blackwell switchgrass</name>
    <dbReference type="NCBI Taxonomy" id="38727"/>
    <lineage>
        <taxon>Eukaryota</taxon>
        <taxon>Viridiplantae</taxon>
        <taxon>Streptophyta</taxon>
        <taxon>Embryophyta</taxon>
        <taxon>Tracheophyta</taxon>
        <taxon>Spermatophyta</taxon>
        <taxon>Magnoliopsida</taxon>
        <taxon>Liliopsida</taxon>
        <taxon>Poales</taxon>
        <taxon>Poaceae</taxon>
        <taxon>PACMAD clade</taxon>
        <taxon>Panicoideae</taxon>
        <taxon>Panicodae</taxon>
        <taxon>Paniceae</taxon>
        <taxon>Panicinae</taxon>
        <taxon>Panicum</taxon>
        <taxon>Panicum sect. Hiantes</taxon>
    </lineage>
</organism>
<dbReference type="AlphaFoldDB" id="A0A8T0SUS5"/>
<dbReference type="EMBL" id="CM029045">
    <property type="protein sequence ID" value="KAG2601877.1"/>
    <property type="molecule type" value="Genomic_DNA"/>
</dbReference>
<evidence type="ECO:0000313" key="1">
    <source>
        <dbReference type="EMBL" id="KAG2601877.1"/>
    </source>
</evidence>
<dbReference type="Proteomes" id="UP000823388">
    <property type="component" value="Chromosome 5K"/>
</dbReference>
<protein>
    <submittedName>
        <fullName evidence="1">Uncharacterized protein</fullName>
    </submittedName>
</protein>
<proteinExistence type="predicted"/>
<sequence length="132" mass="14099">MDQLDLVARLGVALARAPWLCLWALADAPRDSGQSWSSWSARGRLRLVAVVDEAAAARPGEVSRPPPACAKLSLLTHQHDAAIRRFSVALHLAGTSCPPHAPILHAHLGEQKLIALVPAQPHSPRAGRQNPS</sequence>
<accession>A0A8T0SUS5</accession>
<evidence type="ECO:0000313" key="2">
    <source>
        <dbReference type="Proteomes" id="UP000823388"/>
    </source>
</evidence>
<keyword evidence="2" id="KW-1185">Reference proteome</keyword>
<gene>
    <name evidence="1" type="ORF">PVAP13_5KG623907</name>
</gene>